<keyword evidence="2" id="KW-1185">Reference proteome</keyword>
<dbReference type="Proteomes" id="UP000052982">
    <property type="component" value="Unassembled WGS sequence"/>
</dbReference>
<organism evidence="1 2">
    <name type="scientific">Streptomyces griseoruber</name>
    <dbReference type="NCBI Taxonomy" id="1943"/>
    <lineage>
        <taxon>Bacteria</taxon>
        <taxon>Bacillati</taxon>
        <taxon>Actinomycetota</taxon>
        <taxon>Actinomycetes</taxon>
        <taxon>Kitasatosporales</taxon>
        <taxon>Streptomycetaceae</taxon>
        <taxon>Streptomyces</taxon>
    </lineage>
</organism>
<evidence type="ECO:0000313" key="2">
    <source>
        <dbReference type="Proteomes" id="UP000052982"/>
    </source>
</evidence>
<protein>
    <submittedName>
        <fullName evidence="1">Uncharacterized protein</fullName>
    </submittedName>
</protein>
<gene>
    <name evidence="1" type="ORF">AQJ64_05725</name>
</gene>
<dbReference type="EMBL" id="LMWW01000008">
    <property type="protein sequence ID" value="KUN86796.1"/>
    <property type="molecule type" value="Genomic_DNA"/>
</dbReference>
<evidence type="ECO:0000313" key="1">
    <source>
        <dbReference type="EMBL" id="KUN86796.1"/>
    </source>
</evidence>
<reference evidence="1 2" key="1">
    <citation type="submission" date="2015-10" db="EMBL/GenBank/DDBJ databases">
        <title>Draft genome sequence of Streptomyces griseoruber DSM 40281, type strain for the species Streptomyces griseoruber.</title>
        <authorList>
            <person name="Ruckert C."/>
            <person name="Winkler A."/>
            <person name="Kalinowski J."/>
            <person name="Kampfer P."/>
            <person name="Glaeser S."/>
        </authorList>
    </citation>
    <scope>NUCLEOTIDE SEQUENCE [LARGE SCALE GENOMIC DNA]</scope>
    <source>
        <strain evidence="1 2">DSM 40281</strain>
    </source>
</reference>
<dbReference type="RefSeq" id="WP_055635599.1">
    <property type="nucleotide sequence ID" value="NZ_JBIRRP010000002.1"/>
</dbReference>
<dbReference type="AlphaFoldDB" id="A0A101T6W4"/>
<proteinExistence type="predicted"/>
<sequence>MPTCSASIEHERRIALEAWQRARVDQLFTEAVDHVGVEWKQANAKNISVARKASVALLDAHVGPKH</sequence>
<comment type="caution">
    <text evidence="1">The sequence shown here is derived from an EMBL/GenBank/DDBJ whole genome shotgun (WGS) entry which is preliminary data.</text>
</comment>
<name>A0A101T6W4_9ACTN</name>
<accession>A0A101T6W4</accession>